<dbReference type="GO" id="GO:0006006">
    <property type="term" value="P:glucose metabolic process"/>
    <property type="evidence" value="ECO:0007669"/>
    <property type="project" value="UniProtKB-KW"/>
</dbReference>
<evidence type="ECO:0000313" key="9">
    <source>
        <dbReference type="EMBL" id="OGD89177.1"/>
    </source>
</evidence>
<keyword evidence="3" id="KW-0313">Glucose metabolism</keyword>
<dbReference type="PANTHER" id="PTHR47779:SF1">
    <property type="entry name" value="SYNTHASE (CCG-9), PUTATIVE (AFU_ORTHOLOGUE AFUA_3G12100)-RELATED"/>
    <property type="match status" value="1"/>
</dbReference>
<evidence type="ECO:0000259" key="7">
    <source>
        <dbReference type="Pfam" id="PF00534"/>
    </source>
</evidence>
<dbReference type="Pfam" id="PF00534">
    <property type="entry name" value="Glycos_transf_1"/>
    <property type="match status" value="1"/>
</dbReference>
<evidence type="ECO:0000256" key="6">
    <source>
        <dbReference type="ARBA" id="ARBA00023277"/>
    </source>
</evidence>
<dbReference type="Proteomes" id="UP000177369">
    <property type="component" value="Unassembled WGS sequence"/>
</dbReference>
<dbReference type="InterPro" id="IPR001296">
    <property type="entry name" value="Glyco_trans_1"/>
</dbReference>
<keyword evidence="4" id="KW-0328">Glycosyltransferase</keyword>
<dbReference type="Pfam" id="PF21269">
    <property type="entry name" value="TreT_GT1"/>
    <property type="match status" value="1"/>
</dbReference>
<evidence type="ECO:0000256" key="5">
    <source>
        <dbReference type="ARBA" id="ARBA00022679"/>
    </source>
</evidence>
<comment type="similarity">
    <text evidence="1">Belongs to the glycosyltransferase group 1 family. Glycosyltransferase 4 subfamily.</text>
</comment>
<evidence type="ECO:0000256" key="1">
    <source>
        <dbReference type="ARBA" id="ARBA00009481"/>
    </source>
</evidence>
<evidence type="ECO:0000313" key="10">
    <source>
        <dbReference type="Proteomes" id="UP000177369"/>
    </source>
</evidence>
<dbReference type="AlphaFoldDB" id="A0A1F5GBH1"/>
<name>A0A1F5GBH1_9BACT</name>
<evidence type="ECO:0000259" key="8">
    <source>
        <dbReference type="Pfam" id="PF21269"/>
    </source>
</evidence>
<comment type="caution">
    <text evidence="9">The sequence shown here is derived from an EMBL/GenBank/DDBJ whole genome shotgun (WGS) entry which is preliminary data.</text>
</comment>
<feature type="domain" description="Glycosyl transferase family 1" evidence="7">
    <location>
        <begin position="220"/>
        <end position="392"/>
    </location>
</feature>
<sequence>MNLSKKSFINYKQFNENLYQKVISASSALKNKKIVHINSTENGGGVAELLISQVALERNLGLDSHWYVIHPPKEFFVITKKIHNLLQGEDSTLDDVEQNYYLEKSKKVGDELDYFLNKEKVDLVITHDPQPLLIGCCNLLPRVPKILRLHIDLTNPNQETLFFLKPFIEVFDKVIVSRDDFRFPWLKLDKVKTIMPAIDPLAAKNLQITDDEAWEILSRFGVRRKMPLISQISRFDKWKDPIGVIEAFKAAKEEIDNLQLVLLGLIESVDDPEAKAQVNSVLKAAKDIPDILIFYDENQLKGIANDNFVRALQTASDVILQKSLKEGFGLTVSEAMWKGKAVIGGNVGGIKMQIKNGEDGFLVDSIKETASKIVELINNKAFREIIGRRAQKTVASKFLMPRYLLDNLEVYNKVLKIKNENFN</sequence>
<dbReference type="InterPro" id="IPR049438">
    <property type="entry name" value="TreT_GT1"/>
</dbReference>
<dbReference type="STRING" id="1797714.A3D04_03580"/>
<keyword evidence="5" id="KW-0808">Transferase</keyword>
<organism evidence="9 10">
    <name type="scientific">Candidatus Curtissbacteria bacterium RIFCSPHIGHO2_02_FULL_40_16b</name>
    <dbReference type="NCBI Taxonomy" id="1797714"/>
    <lineage>
        <taxon>Bacteria</taxon>
        <taxon>Candidatus Curtissiibacteriota</taxon>
    </lineage>
</organism>
<comment type="subunit">
    <text evidence="2">Homodimer.</text>
</comment>
<dbReference type="EMBL" id="MFBD01000010">
    <property type="protein sequence ID" value="OGD89177.1"/>
    <property type="molecule type" value="Genomic_DNA"/>
</dbReference>
<reference evidence="9 10" key="1">
    <citation type="journal article" date="2016" name="Nat. Commun.">
        <title>Thousands of microbial genomes shed light on interconnected biogeochemical processes in an aquifer system.</title>
        <authorList>
            <person name="Anantharaman K."/>
            <person name="Brown C.T."/>
            <person name="Hug L.A."/>
            <person name="Sharon I."/>
            <person name="Castelle C.J."/>
            <person name="Probst A.J."/>
            <person name="Thomas B.C."/>
            <person name="Singh A."/>
            <person name="Wilkins M.J."/>
            <person name="Karaoz U."/>
            <person name="Brodie E.L."/>
            <person name="Williams K.H."/>
            <person name="Hubbard S.S."/>
            <person name="Banfield J.F."/>
        </authorList>
    </citation>
    <scope>NUCLEOTIDE SEQUENCE [LARGE SCALE GENOMIC DNA]</scope>
</reference>
<evidence type="ECO:0000256" key="3">
    <source>
        <dbReference type="ARBA" id="ARBA00022526"/>
    </source>
</evidence>
<dbReference type="PANTHER" id="PTHR47779">
    <property type="entry name" value="SYNTHASE (CCG-9), PUTATIVE (AFU_ORTHOLOGUE AFUA_3G12100)-RELATED"/>
    <property type="match status" value="1"/>
</dbReference>
<evidence type="ECO:0000256" key="2">
    <source>
        <dbReference type="ARBA" id="ARBA00011738"/>
    </source>
</evidence>
<accession>A0A1F5GBH1</accession>
<evidence type="ECO:0000256" key="4">
    <source>
        <dbReference type="ARBA" id="ARBA00022676"/>
    </source>
</evidence>
<protein>
    <submittedName>
        <fullName evidence="9">Uncharacterized protein</fullName>
    </submittedName>
</protein>
<dbReference type="GO" id="GO:0016757">
    <property type="term" value="F:glycosyltransferase activity"/>
    <property type="evidence" value="ECO:0007669"/>
    <property type="project" value="UniProtKB-KW"/>
</dbReference>
<keyword evidence="6" id="KW-0119">Carbohydrate metabolism</keyword>
<dbReference type="SUPFAM" id="SSF53756">
    <property type="entry name" value="UDP-Glycosyltransferase/glycogen phosphorylase"/>
    <property type="match status" value="1"/>
</dbReference>
<dbReference type="InterPro" id="IPR052078">
    <property type="entry name" value="Trehalose_Metab_GTase"/>
</dbReference>
<proteinExistence type="inferred from homology"/>
<dbReference type="Gene3D" id="3.40.50.2000">
    <property type="entry name" value="Glycogen Phosphorylase B"/>
    <property type="match status" value="2"/>
</dbReference>
<gene>
    <name evidence="9" type="ORF">A3D04_03580</name>
</gene>
<feature type="domain" description="Trehalose synthase N-terminal" evidence="8">
    <location>
        <begin position="36"/>
        <end position="181"/>
    </location>
</feature>